<reference evidence="3 4" key="1">
    <citation type="journal article" date="2019" name="Int. J. Syst. Evol. Microbiol.">
        <title>The Global Catalogue of Microorganisms (GCM) 10K type strain sequencing project: providing services to taxonomists for standard genome sequencing and annotation.</title>
        <authorList>
            <consortium name="The Broad Institute Genomics Platform"/>
            <consortium name="The Broad Institute Genome Sequencing Center for Infectious Disease"/>
            <person name="Wu L."/>
            <person name="Ma J."/>
        </authorList>
    </citation>
    <scope>NUCLEOTIDE SEQUENCE [LARGE SCALE GENOMIC DNA]</scope>
    <source>
        <strain evidence="3 4">JCM 3106</strain>
    </source>
</reference>
<dbReference type="Pfam" id="PF13340">
    <property type="entry name" value="DUF4096"/>
    <property type="match status" value="1"/>
</dbReference>
<evidence type="ECO:0000256" key="1">
    <source>
        <dbReference type="SAM" id="MobiDB-lite"/>
    </source>
</evidence>
<evidence type="ECO:0000259" key="2">
    <source>
        <dbReference type="Pfam" id="PF13340"/>
    </source>
</evidence>
<proteinExistence type="predicted"/>
<dbReference type="InterPro" id="IPR025161">
    <property type="entry name" value="IS402-like_dom"/>
</dbReference>
<sequence>MALADIVYVLRTGVAWRDVPASTIGCSGVTCWRRLRDWTEAGVWPRLHQLLLDELRAAGLLDLNDAAIDGSHVRALKGGTTSARRRSTEAGPAPSTT</sequence>
<comment type="caution">
    <text evidence="3">The sequence shown here is derived from an EMBL/GenBank/DDBJ whole genome shotgun (WGS) entry which is preliminary data.</text>
</comment>
<feature type="domain" description="Insertion element IS402-like" evidence="2">
    <location>
        <begin position="3"/>
        <end position="48"/>
    </location>
</feature>
<protein>
    <recommendedName>
        <fullName evidence="2">Insertion element IS402-like domain-containing protein</fullName>
    </recommendedName>
</protein>
<accession>A0ABN3XPV9</accession>
<feature type="region of interest" description="Disordered" evidence="1">
    <location>
        <begin position="78"/>
        <end position="97"/>
    </location>
</feature>
<name>A0ABN3XPV9_9ACTN</name>
<dbReference type="InterPro" id="IPR052909">
    <property type="entry name" value="Transposase_6_like"/>
</dbReference>
<gene>
    <name evidence="3" type="ORF">GCM10017559_02480</name>
</gene>
<dbReference type="PANTHER" id="PTHR46637">
    <property type="entry name" value="TIS1421-TRANSPOSASE PROTEIN A"/>
    <property type="match status" value="1"/>
</dbReference>
<evidence type="ECO:0000313" key="3">
    <source>
        <dbReference type="EMBL" id="GAA2986365.1"/>
    </source>
</evidence>
<dbReference type="PANTHER" id="PTHR46637:SF1">
    <property type="entry name" value="BLL5188 PROTEIN"/>
    <property type="match status" value="1"/>
</dbReference>
<evidence type="ECO:0000313" key="4">
    <source>
        <dbReference type="Proteomes" id="UP001499930"/>
    </source>
</evidence>
<dbReference type="Proteomes" id="UP001499930">
    <property type="component" value="Unassembled WGS sequence"/>
</dbReference>
<dbReference type="EMBL" id="BAAAWD010000002">
    <property type="protein sequence ID" value="GAA2986365.1"/>
    <property type="molecule type" value="Genomic_DNA"/>
</dbReference>
<keyword evidence="4" id="KW-1185">Reference proteome</keyword>
<organism evidence="3 4">
    <name type="scientific">Streptosporangium longisporum</name>
    <dbReference type="NCBI Taxonomy" id="46187"/>
    <lineage>
        <taxon>Bacteria</taxon>
        <taxon>Bacillati</taxon>
        <taxon>Actinomycetota</taxon>
        <taxon>Actinomycetes</taxon>
        <taxon>Streptosporangiales</taxon>
        <taxon>Streptosporangiaceae</taxon>
        <taxon>Streptosporangium</taxon>
    </lineage>
</organism>